<proteinExistence type="predicted"/>
<evidence type="ECO:0000256" key="1">
    <source>
        <dbReference type="ARBA" id="ARBA00004651"/>
    </source>
</evidence>
<dbReference type="Pfam" id="PF09678">
    <property type="entry name" value="Caa3_CtaG"/>
    <property type="match status" value="1"/>
</dbReference>
<feature type="chain" id="PRO_5043353477" evidence="7">
    <location>
        <begin position="22"/>
        <end position="300"/>
    </location>
</feature>
<feature type="transmembrane region" description="Helical" evidence="6">
    <location>
        <begin position="68"/>
        <end position="87"/>
    </location>
</feature>
<evidence type="ECO:0000313" key="9">
    <source>
        <dbReference type="Proteomes" id="UP001269402"/>
    </source>
</evidence>
<evidence type="ECO:0000256" key="5">
    <source>
        <dbReference type="ARBA" id="ARBA00023136"/>
    </source>
</evidence>
<feature type="transmembrane region" description="Helical" evidence="6">
    <location>
        <begin position="262"/>
        <end position="284"/>
    </location>
</feature>
<keyword evidence="7" id="KW-0732">Signal</keyword>
<evidence type="ECO:0000256" key="3">
    <source>
        <dbReference type="ARBA" id="ARBA00022692"/>
    </source>
</evidence>
<comment type="subcellular location">
    <subcellularLocation>
        <location evidence="1">Cell membrane</location>
        <topology evidence="1">Multi-pass membrane protein</topology>
    </subcellularLocation>
</comment>
<evidence type="ECO:0000256" key="6">
    <source>
        <dbReference type="SAM" id="Phobius"/>
    </source>
</evidence>
<reference evidence="9" key="1">
    <citation type="submission" date="2023-07" db="EMBL/GenBank/DDBJ databases">
        <title>Genomic characterization of faba bean (Vicia faba) microsymbionts in Mexican soils.</title>
        <authorList>
            <person name="Rivera Orduna F.N."/>
            <person name="Guevara-Luna J."/>
            <person name="Yan J."/>
            <person name="Arroyo-Herrera I."/>
            <person name="Li Y."/>
            <person name="Vasquez-Murrieta M.S."/>
            <person name="Wang E.T."/>
        </authorList>
    </citation>
    <scope>NUCLEOTIDE SEQUENCE [LARGE SCALE GENOMIC DNA]</scope>
    <source>
        <strain evidence="9">CH6</strain>
    </source>
</reference>
<dbReference type="InterPro" id="IPR019108">
    <property type="entry name" value="Caa3_assmbl_CtaG-rel"/>
</dbReference>
<feature type="transmembrane region" description="Helical" evidence="6">
    <location>
        <begin position="150"/>
        <end position="168"/>
    </location>
</feature>
<evidence type="ECO:0000313" key="8">
    <source>
        <dbReference type="EMBL" id="MDR9764397.1"/>
    </source>
</evidence>
<dbReference type="AlphaFoldDB" id="A0AAW8PBI3"/>
<dbReference type="EMBL" id="JAVLSH010000033">
    <property type="protein sequence ID" value="MDR9764397.1"/>
    <property type="molecule type" value="Genomic_DNA"/>
</dbReference>
<feature type="transmembrane region" description="Helical" evidence="6">
    <location>
        <begin position="213"/>
        <end position="233"/>
    </location>
</feature>
<evidence type="ECO:0000256" key="7">
    <source>
        <dbReference type="SAM" id="SignalP"/>
    </source>
</evidence>
<feature type="signal peptide" evidence="7">
    <location>
        <begin position="1"/>
        <end position="21"/>
    </location>
</feature>
<protein>
    <submittedName>
        <fullName evidence="8">Cytochrome c oxidase assembly protein</fullName>
    </submittedName>
</protein>
<name>A0AAW8PBI3_9HYPH</name>
<dbReference type="GO" id="GO:0005886">
    <property type="term" value="C:plasma membrane"/>
    <property type="evidence" value="ECO:0007669"/>
    <property type="project" value="UniProtKB-SubCell"/>
</dbReference>
<accession>A0AAW8PBI3</accession>
<feature type="transmembrane region" description="Helical" evidence="6">
    <location>
        <begin position="37"/>
        <end position="56"/>
    </location>
</feature>
<keyword evidence="3 6" id="KW-0812">Transmembrane</keyword>
<keyword evidence="9" id="KW-1185">Reference proteome</keyword>
<gene>
    <name evidence="8" type="ORF">RJJ37_33115</name>
</gene>
<evidence type="ECO:0000256" key="2">
    <source>
        <dbReference type="ARBA" id="ARBA00022475"/>
    </source>
</evidence>
<dbReference type="Proteomes" id="UP001269402">
    <property type="component" value="Unassembled WGS sequence"/>
</dbReference>
<keyword evidence="5 6" id="KW-0472">Membrane</keyword>
<feature type="transmembrane region" description="Helical" evidence="6">
    <location>
        <begin position="188"/>
        <end position="206"/>
    </location>
</feature>
<keyword evidence="2" id="KW-1003">Cell membrane</keyword>
<dbReference type="RefSeq" id="WP_310808947.1">
    <property type="nucleotide sequence ID" value="NZ_JAVLSH010000033.1"/>
</dbReference>
<evidence type="ECO:0000256" key="4">
    <source>
        <dbReference type="ARBA" id="ARBA00022989"/>
    </source>
</evidence>
<organism evidence="8 9">
    <name type="scientific">Rhizobium redzepovicii</name>
    <dbReference type="NCBI Taxonomy" id="2867518"/>
    <lineage>
        <taxon>Bacteria</taxon>
        <taxon>Pseudomonadati</taxon>
        <taxon>Pseudomonadota</taxon>
        <taxon>Alphaproteobacteria</taxon>
        <taxon>Hyphomicrobiales</taxon>
        <taxon>Rhizobiaceae</taxon>
        <taxon>Rhizobium/Agrobacterium group</taxon>
        <taxon>Rhizobium</taxon>
    </lineage>
</organism>
<sequence>MRTASAFMFLAAIAASQPALAHEGHSHASSLAWTADPWILAPLALGAVLFACGSLRFRPRSPAGRRAFAHRAFTFWSGWLVLAGALVSPLHWLGEQLFTAHMIEHELVMAVSAPLIVLARPAAMLLWGLPRMVRRRAAQVLATNALRRTWTFLSSGTVATVVHGVAIWAWHAPVLFDAAVGSVPLHRLQHLCFFTTAILFWWSVIWKTHRGLAAWHLFLTMLHMSILGALIALSPQVLYGLQTQGAAQWGISPLEDQQMAGLVMWVPAGVIYAGAALALIALCIKGSGKRGAGGTHIIAQ</sequence>
<keyword evidence="4 6" id="KW-1133">Transmembrane helix</keyword>
<feature type="transmembrane region" description="Helical" evidence="6">
    <location>
        <begin position="107"/>
        <end position="129"/>
    </location>
</feature>
<comment type="caution">
    <text evidence="8">The sequence shown here is derived from an EMBL/GenBank/DDBJ whole genome shotgun (WGS) entry which is preliminary data.</text>
</comment>